<dbReference type="Proteomes" id="UP001253193">
    <property type="component" value="Unassembled WGS sequence"/>
</dbReference>
<protein>
    <submittedName>
        <fullName evidence="1">Uncharacterized protein</fullName>
    </submittedName>
</protein>
<gene>
    <name evidence="1" type="ORF">QX249_11030</name>
</gene>
<dbReference type="RefSeq" id="WP_311020067.1">
    <property type="nucleotide sequence ID" value="NZ_JAUHGG010000003.1"/>
</dbReference>
<reference evidence="1" key="1">
    <citation type="submission" date="2023-06" db="EMBL/GenBank/DDBJ databases">
        <title>Genomic Diversity of Vibrio spp. and Metagenomic Analysis of Pathogens in Florida Gulf Coastal Waters Following Hurricane Ian.</title>
        <authorList>
            <person name="Brumfield K.D."/>
        </authorList>
    </citation>
    <scope>NUCLEOTIDE SEQUENCE</scope>
    <source>
        <strain evidence="1">WBS2B-138</strain>
    </source>
</reference>
<sequence>MVNPEYQIKTFNFIELIGLINVPEHAEQQSGIFSKRTLESAKLAVEKNIVHPTLTVGAKMEDGKIGIIHTNDLFTHLLALYDPETMGVELGRTSINLSDHEGGTVHPYELTDEKFLLGLRKKLEERNASEEEIQNLKRLADLYQSYSIPVMLFDSLPDACKVFEIM</sequence>
<proteinExistence type="predicted"/>
<evidence type="ECO:0000313" key="1">
    <source>
        <dbReference type="EMBL" id="MDS1821196.1"/>
    </source>
</evidence>
<dbReference type="AlphaFoldDB" id="A0AAW8Q064"/>
<comment type="caution">
    <text evidence="1">The sequence shown here is derived from an EMBL/GenBank/DDBJ whole genome shotgun (WGS) entry which is preliminary data.</text>
</comment>
<name>A0AAW8Q064_VIBPH</name>
<accession>A0AAW8Q064</accession>
<organism evidence="1 2">
    <name type="scientific">Vibrio parahaemolyticus</name>
    <dbReference type="NCBI Taxonomy" id="670"/>
    <lineage>
        <taxon>Bacteria</taxon>
        <taxon>Pseudomonadati</taxon>
        <taxon>Pseudomonadota</taxon>
        <taxon>Gammaproteobacteria</taxon>
        <taxon>Vibrionales</taxon>
        <taxon>Vibrionaceae</taxon>
        <taxon>Vibrio</taxon>
    </lineage>
</organism>
<dbReference type="EMBL" id="JAUHGG010000003">
    <property type="protein sequence ID" value="MDS1821196.1"/>
    <property type="molecule type" value="Genomic_DNA"/>
</dbReference>
<evidence type="ECO:0000313" key="2">
    <source>
        <dbReference type="Proteomes" id="UP001253193"/>
    </source>
</evidence>